<dbReference type="eggNOG" id="ENOG502SR6Y">
    <property type="taxonomic scope" value="Eukaryota"/>
</dbReference>
<evidence type="ECO:0000256" key="12">
    <source>
        <dbReference type="ARBA" id="ARBA00034864"/>
    </source>
</evidence>
<evidence type="ECO:0000256" key="9">
    <source>
        <dbReference type="ARBA" id="ARBA00023054"/>
    </source>
</evidence>
<comment type="similarity">
    <text evidence="11">Belongs to the dynactin subunit 4 family.</text>
</comment>
<evidence type="ECO:0000256" key="8">
    <source>
        <dbReference type="ARBA" id="ARBA00022990"/>
    </source>
</evidence>
<keyword evidence="6" id="KW-0597">Phosphoprotein</keyword>
<keyword evidence="5" id="KW-1017">Isopeptide bond</keyword>
<protein>
    <recommendedName>
        <fullName evidence="12">Dynactin subunit 4</fullName>
    </recommendedName>
</protein>
<evidence type="ECO:0000256" key="13">
    <source>
        <dbReference type="ARBA" id="ARBA00093507"/>
    </source>
</evidence>
<name>B7FSE9_PHATC</name>
<keyword evidence="4" id="KW-0963">Cytoplasm</keyword>
<dbReference type="PANTHER" id="PTHR13034">
    <property type="entry name" value="DYNACTIN P62 SUBUNIT"/>
    <property type="match status" value="1"/>
</dbReference>
<dbReference type="PaxDb" id="2850-Phatr43493"/>
<comment type="subcellular location">
    <subcellularLocation>
        <location evidence="1">Cytoplasm</location>
        <location evidence="1">Cytoskeleton</location>
        <location evidence="1">Microtubule organizing center</location>
        <location evidence="1">Centrosome</location>
    </subcellularLocation>
    <subcellularLocation>
        <location evidence="2">Cytoplasm</location>
        <location evidence="2">Cytoskeleton</location>
        <location evidence="2">Stress fiber</location>
    </subcellularLocation>
    <subcellularLocation>
        <location evidence="3">Cytoplasm</location>
        <location evidence="3">Myofibril</location>
    </subcellularLocation>
</comment>
<dbReference type="AlphaFoldDB" id="B7FSE9"/>
<dbReference type="GeneID" id="7197189"/>
<dbReference type="RefSeq" id="XP_002177652.1">
    <property type="nucleotide sequence ID" value="XM_002177616.1"/>
</dbReference>
<evidence type="ECO:0000256" key="10">
    <source>
        <dbReference type="ARBA" id="ARBA00023212"/>
    </source>
</evidence>
<dbReference type="GO" id="GO:0005869">
    <property type="term" value="C:dynactin complex"/>
    <property type="evidence" value="ECO:0007669"/>
    <property type="project" value="InterPro"/>
</dbReference>
<dbReference type="Proteomes" id="UP000000759">
    <property type="component" value="Chromosome 2"/>
</dbReference>
<evidence type="ECO:0000313" key="15">
    <source>
        <dbReference type="Proteomes" id="UP000000759"/>
    </source>
</evidence>
<evidence type="ECO:0000256" key="7">
    <source>
        <dbReference type="ARBA" id="ARBA00022843"/>
    </source>
</evidence>
<dbReference type="EMBL" id="CM000606">
    <property type="protein sequence ID" value="EEC50466.1"/>
    <property type="molecule type" value="Genomic_DNA"/>
</dbReference>
<evidence type="ECO:0000256" key="2">
    <source>
        <dbReference type="ARBA" id="ARBA00004529"/>
    </source>
</evidence>
<gene>
    <name evidence="14" type="ORF">PHATRDRAFT_43493</name>
</gene>
<evidence type="ECO:0000256" key="6">
    <source>
        <dbReference type="ARBA" id="ARBA00022553"/>
    </source>
</evidence>
<proteinExistence type="inferred from homology"/>
<accession>B7FSE9</accession>
<dbReference type="InParanoid" id="B7FSE9"/>
<dbReference type="HOGENOM" id="CLU_034609_0_0_1"/>
<keyword evidence="10" id="KW-0206">Cytoskeleton</keyword>
<reference evidence="14 15" key="1">
    <citation type="journal article" date="2008" name="Nature">
        <title>The Phaeodactylum genome reveals the evolutionary history of diatom genomes.</title>
        <authorList>
            <person name="Bowler C."/>
            <person name="Allen A.E."/>
            <person name="Badger J.H."/>
            <person name="Grimwood J."/>
            <person name="Jabbari K."/>
            <person name="Kuo A."/>
            <person name="Maheswari U."/>
            <person name="Martens C."/>
            <person name="Maumus F."/>
            <person name="Otillar R.P."/>
            <person name="Rayko E."/>
            <person name="Salamov A."/>
            <person name="Vandepoele K."/>
            <person name="Beszteri B."/>
            <person name="Gruber A."/>
            <person name="Heijde M."/>
            <person name="Katinka M."/>
            <person name="Mock T."/>
            <person name="Valentin K."/>
            <person name="Verret F."/>
            <person name="Berges J.A."/>
            <person name="Brownlee C."/>
            <person name="Cadoret J.P."/>
            <person name="Chiovitti A."/>
            <person name="Choi C.J."/>
            <person name="Coesel S."/>
            <person name="De Martino A."/>
            <person name="Detter J.C."/>
            <person name="Durkin C."/>
            <person name="Falciatore A."/>
            <person name="Fournet J."/>
            <person name="Haruta M."/>
            <person name="Huysman M.J."/>
            <person name="Jenkins B.D."/>
            <person name="Jiroutova K."/>
            <person name="Jorgensen R.E."/>
            <person name="Joubert Y."/>
            <person name="Kaplan A."/>
            <person name="Kroger N."/>
            <person name="Kroth P.G."/>
            <person name="La Roche J."/>
            <person name="Lindquist E."/>
            <person name="Lommer M."/>
            <person name="Martin-Jezequel V."/>
            <person name="Lopez P.J."/>
            <person name="Lucas S."/>
            <person name="Mangogna M."/>
            <person name="McGinnis K."/>
            <person name="Medlin L.K."/>
            <person name="Montsant A."/>
            <person name="Oudot-Le Secq M.P."/>
            <person name="Napoli C."/>
            <person name="Obornik M."/>
            <person name="Parker M.S."/>
            <person name="Petit J.L."/>
            <person name="Porcel B.M."/>
            <person name="Poulsen N."/>
            <person name="Robison M."/>
            <person name="Rychlewski L."/>
            <person name="Rynearson T.A."/>
            <person name="Schmutz J."/>
            <person name="Shapiro H."/>
            <person name="Siaut M."/>
            <person name="Stanley M."/>
            <person name="Sussman M.R."/>
            <person name="Taylor A.R."/>
            <person name="Vardi A."/>
            <person name="von Dassow P."/>
            <person name="Vyverman W."/>
            <person name="Willis A."/>
            <person name="Wyrwicz L.S."/>
            <person name="Rokhsar D.S."/>
            <person name="Weissenbach J."/>
            <person name="Armbrust E.V."/>
            <person name="Green B.R."/>
            <person name="Van de Peer Y."/>
            <person name="Grigoriev I.V."/>
        </authorList>
    </citation>
    <scope>NUCLEOTIDE SEQUENCE [LARGE SCALE GENOMIC DNA]</scope>
    <source>
        <strain evidence="14 15">CCAP 1055/1</strain>
    </source>
</reference>
<dbReference type="KEGG" id="pti:PHATRDRAFT_43493"/>
<evidence type="ECO:0000256" key="1">
    <source>
        <dbReference type="ARBA" id="ARBA00004300"/>
    </source>
</evidence>
<keyword evidence="9" id="KW-0175">Coiled coil</keyword>
<evidence type="ECO:0000256" key="3">
    <source>
        <dbReference type="ARBA" id="ARBA00004657"/>
    </source>
</evidence>
<reference evidence="15" key="2">
    <citation type="submission" date="2008-08" db="EMBL/GenBank/DDBJ databases">
        <authorList>
            <consortium name="Diatom Consortium"/>
            <person name="Grigoriev I."/>
            <person name="Grimwood J."/>
            <person name="Kuo A."/>
            <person name="Otillar R.P."/>
            <person name="Salamov A."/>
            <person name="Detter J.C."/>
            <person name="Lindquist E."/>
            <person name="Shapiro H."/>
            <person name="Lucas S."/>
            <person name="Glavina del Rio T."/>
            <person name="Pitluck S."/>
            <person name="Rokhsar D."/>
            <person name="Bowler C."/>
        </authorList>
    </citation>
    <scope>GENOME REANNOTATION</scope>
    <source>
        <strain evidence="15">CCAP 1055/1</strain>
    </source>
</reference>
<organism evidence="14 15">
    <name type="scientific">Phaeodactylum tricornutum (strain CCAP 1055/1)</name>
    <dbReference type="NCBI Taxonomy" id="556484"/>
    <lineage>
        <taxon>Eukaryota</taxon>
        <taxon>Sar</taxon>
        <taxon>Stramenopiles</taxon>
        <taxon>Ochrophyta</taxon>
        <taxon>Bacillariophyta</taxon>
        <taxon>Bacillariophyceae</taxon>
        <taxon>Bacillariophycidae</taxon>
        <taxon>Naviculales</taxon>
        <taxon>Phaeodactylaceae</taxon>
        <taxon>Phaeodactylum</taxon>
    </lineage>
</organism>
<keyword evidence="15" id="KW-1185">Reference proteome</keyword>
<dbReference type="PANTHER" id="PTHR13034:SF2">
    <property type="entry name" value="DYNACTIN SUBUNIT 4"/>
    <property type="match status" value="1"/>
</dbReference>
<dbReference type="InterPro" id="IPR008603">
    <property type="entry name" value="DCTN4"/>
</dbReference>
<comment type="subunit">
    <text evidence="13">Subunit of dynactin, a multiprotein complex part of a tripartite complex with dynein and a adapter, such as BICDL1, BICD2 or HOOK3. The dynactin complex is built around ACTR1A/ACTB filament and consists of an actin-related filament composed of a shoulder domain, a pointed end and a barbed end. Its length is defined by its flexible shoulder domain. The soulder is composed of 2 DCTN1 subunits, 4 DCTN2 and 2 DCTN3. The 4 DCNT2 (via N-terminus) bind the ACTR1A filament and act as molecular rulers to determine the length. The pointed end is important for binding dynein-dynactin cargo adapters. Consists of 4 subunits: ACTR10, DCNT4, DCTN5 and DCTN6. The barbed end is composed of a CAPZA1:CAPZB heterodimers, which binds ACTR1A/ACTB filament and dynactin and stabilizes dynactin. Interacts with ATP7B, but not ATP7A, in a copper-dependent manner. Interacts with ANK2; this interaction is required for localization at costameres. Interacts with N4BP2L1.</text>
</comment>
<keyword evidence="7" id="KW-0832">Ubl conjugation</keyword>
<dbReference type="GO" id="GO:0005813">
    <property type="term" value="C:centrosome"/>
    <property type="evidence" value="ECO:0007669"/>
    <property type="project" value="UniProtKB-SubCell"/>
</dbReference>
<evidence type="ECO:0000256" key="11">
    <source>
        <dbReference type="ARBA" id="ARBA00034776"/>
    </source>
</evidence>
<evidence type="ECO:0000256" key="5">
    <source>
        <dbReference type="ARBA" id="ARBA00022499"/>
    </source>
</evidence>
<evidence type="ECO:0000313" key="14">
    <source>
        <dbReference type="EMBL" id="EEC50466.1"/>
    </source>
</evidence>
<keyword evidence="8" id="KW-0007">Acetylation</keyword>
<sequence length="571" mass="61596">MIPSSSSSSSSSAGQAYVLYVDQYQHPAPLSDCFVAATTTSTVPINTASVSTDGSSLSSRQQSVWALSTSIPRFPKTTTTRTVDSAYCGQCLKFYDASTAVTTLGNKCPQNVTCQQCPLCLAAVTPTVKMTLSDSRVYYYHCNVCQWHSQHSCSVSTDSLSTTASTSTTAHDLATLAVALERARDHNDNQNDPRGSYAADVQAHFASCVQAWSTMDSLKRGRQLSASTPTTIATPPSIVPLTMQDTDITTDTLLPCSVSDGALSTIAWQMQPCVVRRRQHDRNVALSSKLLPLPTTLRFRWSLRSVPELEESRPGILVKPKLNPLEGDSSLRTGHTQWWKKDASALHVVPNMEVVGHGMSRPSELAVLVRLTNPTLTSLAVRLVVPHAILEAKNAQPTNTRTFPDVLLDRFSQIQSHVQIHCDSAQHSSDGGAQLNDGTDAGPIVLTSAEDAFLALGTSMTLPAAVAEWNPEKAAASMPTTATSARASLVAHDQATMWYQVCWPESPVQASETGLSTAAMAIPLTLQSQPIVSADGDASGVTTIPKEIPASWNHWNLWLVWAPHRCRDEKE</sequence>
<evidence type="ECO:0000256" key="4">
    <source>
        <dbReference type="ARBA" id="ARBA00022490"/>
    </source>
</evidence>
<dbReference type="OrthoDB" id="283815at2759"/>
<dbReference type="GO" id="GO:0001725">
    <property type="term" value="C:stress fiber"/>
    <property type="evidence" value="ECO:0007669"/>
    <property type="project" value="UniProtKB-SubCell"/>
</dbReference>